<dbReference type="Pfam" id="PF02535">
    <property type="entry name" value="Zip"/>
    <property type="match status" value="1"/>
</dbReference>
<feature type="transmembrane region" description="Helical" evidence="7">
    <location>
        <begin position="435"/>
        <end position="456"/>
    </location>
</feature>
<evidence type="ECO:0000256" key="6">
    <source>
        <dbReference type="SAM" id="MobiDB-lite"/>
    </source>
</evidence>
<reference evidence="11" key="1">
    <citation type="submission" date="2025-08" db="UniProtKB">
        <authorList>
            <consortium name="RefSeq"/>
        </authorList>
    </citation>
    <scope>IDENTIFICATION</scope>
</reference>
<feature type="domain" description="Zinc transporter ZIP4/12 EF-hand" evidence="9">
    <location>
        <begin position="236"/>
        <end position="337"/>
    </location>
</feature>
<feature type="transmembrane region" description="Helical" evidence="7">
    <location>
        <begin position="629"/>
        <end position="649"/>
    </location>
</feature>
<dbReference type="InterPro" id="IPR050799">
    <property type="entry name" value="ZIP_Transporter"/>
</dbReference>
<sequence length="655" mass="71451">MFDMKFFIIFVAVVTLKLGQPTNSQRLDVYSRLLHAGNSFLTVENVDHFADTLFGRLTCEVRNLTSDEGCNRKICYNISEILGQVSGHVSTTEVSREQLAHLSVLLIYYVGHIDSKCGTKVDATNTTVAAAHAYMTNMTATPHGIGDFLNSVKKHLAETNHNHTSEGSETNSLVLKEKCLSEDAISYYLMSDDRDIDQLATLLSYMIYADYEIEDKCRLLPDKDAFAAVLIKEFGDGSMINLEGLSKLMETLGILPTPHSTADESSHSHDRKKRSTTNGKLVSQNSNLRHRRQTGSEIKECFSPAQLMAIFDSQSGLNKTNFELLCPALINQKLYGACSESTSVSNISDAEKFGYGTLAVFIICLCSVLGLIVVPCASKKVYNFILSSFLGLAVGTLFADAILHLIPMAMGIHDHGEEGHGHSHEDSDAIVVEEYVKYGLVIIGGLYLFYIIELLMENLGHHSHSHSEHDHSENSYQVTEISEGPDKLKTENDSHGIKTSKNGVTPLAVMIILGDGLHNLADGLAIGAAFSGSISVGVGTSIAVFCHELPHELGDFAVLIKSGMSIKKALGLNFLSALTAFIGLYVGIVVSANDVVRAWIFAITAGMFIYIALVDLMPLLIKSKHVLDLVLSNIGILTGFAIMLIIAIFEEHIKI</sequence>
<evidence type="ECO:0000313" key="11">
    <source>
        <dbReference type="RefSeq" id="XP_055901588.1"/>
    </source>
</evidence>
<dbReference type="PANTHER" id="PTHR12191:SF37">
    <property type="entry name" value="ZINC TRANSPORTER FOI"/>
    <property type="match status" value="1"/>
</dbReference>
<evidence type="ECO:0000259" key="9">
    <source>
        <dbReference type="Pfam" id="PF21116"/>
    </source>
</evidence>
<evidence type="ECO:0000256" key="1">
    <source>
        <dbReference type="ARBA" id="ARBA00004141"/>
    </source>
</evidence>
<evidence type="ECO:0000256" key="7">
    <source>
        <dbReference type="SAM" id="Phobius"/>
    </source>
</evidence>
<keyword evidence="8" id="KW-0732">Signal</keyword>
<accession>A0A9W3BQC2</accession>
<keyword evidence="5 7" id="KW-0472">Membrane</keyword>
<proteinExistence type="inferred from homology"/>
<dbReference type="Proteomes" id="UP001165740">
    <property type="component" value="Chromosome 11"/>
</dbReference>
<gene>
    <name evidence="11" type="primary">LOC106052549</name>
</gene>
<dbReference type="OMA" id="SHNEEVE"/>
<protein>
    <submittedName>
        <fullName evidence="11">Metal cation symporter ZIP14-like</fullName>
    </submittedName>
</protein>
<dbReference type="GeneID" id="106052549"/>
<feature type="signal peptide" evidence="8">
    <location>
        <begin position="1"/>
        <end position="19"/>
    </location>
</feature>
<dbReference type="GO" id="GO:0071578">
    <property type="term" value="P:zinc ion import across plasma membrane"/>
    <property type="evidence" value="ECO:0007669"/>
    <property type="project" value="TreeGrafter"/>
</dbReference>
<dbReference type="GO" id="GO:0005385">
    <property type="term" value="F:zinc ion transmembrane transporter activity"/>
    <property type="evidence" value="ECO:0007669"/>
    <property type="project" value="TreeGrafter"/>
</dbReference>
<feature type="transmembrane region" description="Helical" evidence="7">
    <location>
        <begin position="381"/>
        <end position="406"/>
    </location>
</feature>
<evidence type="ECO:0000256" key="3">
    <source>
        <dbReference type="ARBA" id="ARBA00022692"/>
    </source>
</evidence>
<evidence type="ECO:0000256" key="5">
    <source>
        <dbReference type="ARBA" id="ARBA00023136"/>
    </source>
</evidence>
<dbReference type="OrthoDB" id="200954at2759"/>
<comment type="subcellular location">
    <subcellularLocation>
        <location evidence="1">Membrane</location>
        <topology evidence="1">Multi-pass membrane protein</topology>
    </subcellularLocation>
</comment>
<comment type="similarity">
    <text evidence="2">Belongs to the ZIP transporter (TC 2.A.5) family.</text>
</comment>
<name>A0A9W3BQC2_BIOGL</name>
<dbReference type="GO" id="GO:0140410">
    <property type="term" value="F:monoatomic cation:bicarbonate symporter activity"/>
    <property type="evidence" value="ECO:0007669"/>
    <property type="project" value="TreeGrafter"/>
</dbReference>
<dbReference type="InterPro" id="IPR003689">
    <property type="entry name" value="ZIP"/>
</dbReference>
<dbReference type="GO" id="GO:0005886">
    <property type="term" value="C:plasma membrane"/>
    <property type="evidence" value="ECO:0007669"/>
    <property type="project" value="TreeGrafter"/>
</dbReference>
<keyword evidence="4 7" id="KW-1133">Transmembrane helix</keyword>
<dbReference type="GO" id="GO:0030003">
    <property type="term" value="P:intracellular monoatomic cation homeostasis"/>
    <property type="evidence" value="ECO:0007669"/>
    <property type="project" value="TreeGrafter"/>
</dbReference>
<keyword evidence="10" id="KW-1185">Reference proteome</keyword>
<evidence type="ECO:0000256" key="4">
    <source>
        <dbReference type="ARBA" id="ARBA00022989"/>
    </source>
</evidence>
<dbReference type="InterPro" id="IPR049406">
    <property type="entry name" value="ZIP4_12_EF-hand"/>
</dbReference>
<feature type="region of interest" description="Disordered" evidence="6">
    <location>
        <begin position="256"/>
        <end position="283"/>
    </location>
</feature>
<organism evidence="10 11">
    <name type="scientific">Biomphalaria glabrata</name>
    <name type="common">Bloodfluke planorb</name>
    <name type="synonym">Freshwater snail</name>
    <dbReference type="NCBI Taxonomy" id="6526"/>
    <lineage>
        <taxon>Eukaryota</taxon>
        <taxon>Metazoa</taxon>
        <taxon>Spiralia</taxon>
        <taxon>Lophotrochozoa</taxon>
        <taxon>Mollusca</taxon>
        <taxon>Gastropoda</taxon>
        <taxon>Heterobranchia</taxon>
        <taxon>Euthyneura</taxon>
        <taxon>Panpulmonata</taxon>
        <taxon>Hygrophila</taxon>
        <taxon>Lymnaeoidea</taxon>
        <taxon>Planorbidae</taxon>
        <taxon>Biomphalaria</taxon>
    </lineage>
</organism>
<feature type="transmembrane region" description="Helical" evidence="7">
    <location>
        <begin position="353"/>
        <end position="374"/>
    </location>
</feature>
<keyword evidence="3 7" id="KW-0812">Transmembrane</keyword>
<dbReference type="PANTHER" id="PTHR12191">
    <property type="entry name" value="SOLUTE CARRIER FAMILY 39"/>
    <property type="match status" value="1"/>
</dbReference>
<feature type="chain" id="PRO_5040898734" evidence="8">
    <location>
        <begin position="20"/>
        <end position="655"/>
    </location>
</feature>
<feature type="transmembrane region" description="Helical" evidence="7">
    <location>
        <begin position="570"/>
        <end position="592"/>
    </location>
</feature>
<feature type="transmembrane region" description="Helical" evidence="7">
    <location>
        <begin position="598"/>
        <end position="617"/>
    </location>
</feature>
<evidence type="ECO:0000256" key="8">
    <source>
        <dbReference type="SAM" id="SignalP"/>
    </source>
</evidence>
<dbReference type="AlphaFoldDB" id="A0A9W3BQC2"/>
<dbReference type="RefSeq" id="XP_055901588.1">
    <property type="nucleotide sequence ID" value="XM_056045613.1"/>
</dbReference>
<evidence type="ECO:0000313" key="10">
    <source>
        <dbReference type="Proteomes" id="UP001165740"/>
    </source>
</evidence>
<evidence type="ECO:0000256" key="2">
    <source>
        <dbReference type="ARBA" id="ARBA00006939"/>
    </source>
</evidence>
<dbReference type="Pfam" id="PF21116">
    <property type="entry name" value="EF-hand_Zip"/>
    <property type="match status" value="1"/>
</dbReference>